<evidence type="ECO:0000259" key="3">
    <source>
        <dbReference type="Pfam" id="PF13399"/>
    </source>
</evidence>
<evidence type="ECO:0000313" key="5">
    <source>
        <dbReference type="Proteomes" id="UP000515663"/>
    </source>
</evidence>
<dbReference type="EMBL" id="CP059491">
    <property type="protein sequence ID" value="QMT02109.1"/>
    <property type="molecule type" value="Genomic_DNA"/>
</dbReference>
<protein>
    <submittedName>
        <fullName evidence="4">LytR C-terminal domain-containing protein</fullName>
    </submittedName>
</protein>
<evidence type="ECO:0000256" key="1">
    <source>
        <dbReference type="SAM" id="MobiDB-lite"/>
    </source>
</evidence>
<evidence type="ECO:0000256" key="2">
    <source>
        <dbReference type="SAM" id="Phobius"/>
    </source>
</evidence>
<organism evidence="4 5">
    <name type="scientific">Gordonia jinghuaiqii</name>
    <dbReference type="NCBI Taxonomy" id="2758710"/>
    <lineage>
        <taxon>Bacteria</taxon>
        <taxon>Bacillati</taxon>
        <taxon>Actinomycetota</taxon>
        <taxon>Actinomycetes</taxon>
        <taxon>Mycobacteriales</taxon>
        <taxon>Gordoniaceae</taxon>
        <taxon>Gordonia</taxon>
    </lineage>
</organism>
<dbReference type="Gene3D" id="3.30.70.2390">
    <property type="match status" value="1"/>
</dbReference>
<dbReference type="InterPro" id="IPR027381">
    <property type="entry name" value="LytR/CpsA/Psr_C"/>
</dbReference>
<keyword evidence="2" id="KW-0812">Transmembrane</keyword>
<dbReference type="RefSeq" id="WP_188331114.1">
    <property type="nucleotide sequence ID" value="NZ_CP059491.1"/>
</dbReference>
<dbReference type="Proteomes" id="UP000515663">
    <property type="component" value="Chromosome"/>
</dbReference>
<feature type="transmembrane region" description="Helical" evidence="2">
    <location>
        <begin position="12"/>
        <end position="31"/>
    </location>
</feature>
<dbReference type="KEGG" id="gji:H1R19_02695"/>
<dbReference type="AlphaFoldDB" id="A0A7D7QY33"/>
<feature type="compositionally biased region" description="Low complexity" evidence="1">
    <location>
        <begin position="46"/>
        <end position="65"/>
    </location>
</feature>
<accession>A0A7D7QY33</accession>
<evidence type="ECO:0000313" key="4">
    <source>
        <dbReference type="EMBL" id="QMT02109.1"/>
    </source>
</evidence>
<name>A0A7D7QY33_9ACTN</name>
<keyword evidence="2" id="KW-1133">Transmembrane helix</keyword>
<feature type="domain" description="LytR/CpsA/Psr regulator C-terminal" evidence="3">
    <location>
        <begin position="70"/>
        <end position="143"/>
    </location>
</feature>
<keyword evidence="5" id="KW-1185">Reference proteome</keyword>
<dbReference type="Pfam" id="PF13399">
    <property type="entry name" value="LytR_C"/>
    <property type="match status" value="1"/>
</dbReference>
<gene>
    <name evidence="4" type="ORF">H1R19_02695</name>
</gene>
<keyword evidence="2" id="KW-0472">Membrane</keyword>
<proteinExistence type="predicted"/>
<sequence>MNADREPNRLPLRAGAMLLFAVAIVFIGLGWHSAATAGNDPQAGEAASTVSPTPSTSAASSSTPASTGKRVCVINAGQVVGLAADVTDLLKAKGYQMAQPGNYTAGGFSENTVFYDAEADRGQAQEVAEALGGEVSVEERPSSFTRCKGGIPVIMVTAVSGS</sequence>
<feature type="region of interest" description="Disordered" evidence="1">
    <location>
        <begin position="39"/>
        <end position="65"/>
    </location>
</feature>
<reference evidence="5" key="1">
    <citation type="submission" date="2020-07" db="EMBL/GenBank/DDBJ databases">
        <title>novel species isolated from the respiratory tract of Marmot.</title>
        <authorList>
            <person name="Zhang G."/>
        </authorList>
    </citation>
    <scope>NUCLEOTIDE SEQUENCE [LARGE SCALE GENOMIC DNA]</scope>
    <source>
        <strain evidence="5">686</strain>
    </source>
</reference>